<accession>A0AAV2GQI4</accession>
<feature type="compositionally biased region" description="Basic residues" evidence="3">
    <location>
        <begin position="58"/>
        <end position="68"/>
    </location>
</feature>
<dbReference type="SMART" id="SM00297">
    <property type="entry name" value="BROMO"/>
    <property type="match status" value="1"/>
</dbReference>
<dbReference type="PROSITE" id="PS50014">
    <property type="entry name" value="BROMODOMAIN_2"/>
    <property type="match status" value="1"/>
</dbReference>
<organism evidence="5 6">
    <name type="scientific">Linum trigynum</name>
    <dbReference type="NCBI Taxonomy" id="586398"/>
    <lineage>
        <taxon>Eukaryota</taxon>
        <taxon>Viridiplantae</taxon>
        <taxon>Streptophyta</taxon>
        <taxon>Embryophyta</taxon>
        <taxon>Tracheophyta</taxon>
        <taxon>Spermatophyta</taxon>
        <taxon>Magnoliopsida</taxon>
        <taxon>eudicotyledons</taxon>
        <taxon>Gunneridae</taxon>
        <taxon>Pentapetalae</taxon>
        <taxon>rosids</taxon>
        <taxon>fabids</taxon>
        <taxon>Malpighiales</taxon>
        <taxon>Linaceae</taxon>
        <taxon>Linum</taxon>
    </lineage>
</organism>
<keyword evidence="1 2" id="KW-0103">Bromodomain</keyword>
<feature type="domain" description="Bromo" evidence="4">
    <location>
        <begin position="124"/>
        <end position="194"/>
    </location>
</feature>
<evidence type="ECO:0000256" key="3">
    <source>
        <dbReference type="SAM" id="MobiDB-lite"/>
    </source>
</evidence>
<proteinExistence type="predicted"/>
<dbReference type="Proteomes" id="UP001497516">
    <property type="component" value="Chromosome 9"/>
</dbReference>
<evidence type="ECO:0000259" key="4">
    <source>
        <dbReference type="PROSITE" id="PS50014"/>
    </source>
</evidence>
<feature type="region of interest" description="Disordered" evidence="3">
    <location>
        <begin position="29"/>
        <end position="71"/>
    </location>
</feature>
<protein>
    <recommendedName>
        <fullName evidence="4">Bromo domain-containing protein</fullName>
    </recommendedName>
</protein>
<dbReference type="InterPro" id="IPR051831">
    <property type="entry name" value="Bromodomain_contain_prot"/>
</dbReference>
<feature type="compositionally biased region" description="Polar residues" evidence="3">
    <location>
        <begin position="652"/>
        <end position="669"/>
    </location>
</feature>
<reference evidence="5 6" key="1">
    <citation type="submission" date="2024-04" db="EMBL/GenBank/DDBJ databases">
        <authorList>
            <person name="Fracassetti M."/>
        </authorList>
    </citation>
    <scope>NUCLEOTIDE SEQUENCE [LARGE SCALE GENOMIC DNA]</scope>
</reference>
<evidence type="ECO:0000256" key="1">
    <source>
        <dbReference type="ARBA" id="ARBA00023117"/>
    </source>
</evidence>
<feature type="region of interest" description="Disordered" evidence="3">
    <location>
        <begin position="620"/>
        <end position="707"/>
    </location>
</feature>
<dbReference type="SUPFAM" id="SSF47370">
    <property type="entry name" value="Bromodomain"/>
    <property type="match status" value="1"/>
</dbReference>
<sequence length="707" mass="76984">MSKVEARGKRRSARIVALEEKAHALSLQRAESKTLSDSGNASCNASSSSTAAAAAATKNRKRGRKRKSLHDVHFGASAIPQEQEMPEYDGMSIKHGGRFFEANWPSNQLMPNKGALEFILDVLQRRDVQELFAEPVNPTEVTGYYDVVKEPMDFGTMRAKLQEDMYTSLEQFEHDVFLVFSNAMRFNVSNSVYYEAAEDLSILGQRLFHSLKTEPRNFDYIYTRTRQQMSNKAQGEAGGPLAKLMKSGGARGGISLNDSNRTDQKYLASWHSKRHINQSTGKVSAGSREGSSFLSPETERRSTYISQITWLNKEKPIVSAVYNSPKSLTDASDAGMQYRESLNKFVEDLGPKVKAVADRKLGKQPVEALSSMSWNPTFSSQPTNLLEPAAGYSLFGRTASENLVRDGQIRRSFTANSSNSFKGKMICMDGSGMSSHNVLGRRQQPISGYRSDSSAVGKLPFGHSSCGGDSFSNRNLDISGTSEEKTTAKIGNMDLLLATIVQVSAMQRRNSRCPSGSYFPLTGNGPPPSGSLFPFWGNGGPLGFQPAQMLLPLTSNSSKPAVSSNGAGKSQFTTFLRGVEPRHHQTVEGTSKAGSVLDQRLKGKTVYPVDFSQLLSWTTQGAASQGPNIKSVAVPPRGDQLKASSSREKELFQTTSMFDGANRDSSQQAKPRWMAYDGGSSSSTAAAAAAPPSFKIGHQQPDLSLQL</sequence>
<feature type="compositionally biased region" description="Low complexity" evidence="3">
    <location>
        <begin position="36"/>
        <end position="57"/>
    </location>
</feature>
<evidence type="ECO:0000313" key="6">
    <source>
        <dbReference type="Proteomes" id="UP001497516"/>
    </source>
</evidence>
<feature type="compositionally biased region" description="Low complexity" evidence="3">
    <location>
        <begin position="680"/>
        <end position="693"/>
    </location>
</feature>
<evidence type="ECO:0000256" key="2">
    <source>
        <dbReference type="PROSITE-ProRule" id="PRU00035"/>
    </source>
</evidence>
<dbReference type="PRINTS" id="PR00503">
    <property type="entry name" value="BROMODOMAIN"/>
</dbReference>
<dbReference type="AlphaFoldDB" id="A0AAV2GQI4"/>
<gene>
    <name evidence="5" type="ORF">LTRI10_LOCUS51238</name>
</gene>
<dbReference type="EMBL" id="OZ034822">
    <property type="protein sequence ID" value="CAL1411908.1"/>
    <property type="molecule type" value="Genomic_DNA"/>
</dbReference>
<dbReference type="Gene3D" id="1.20.920.10">
    <property type="entry name" value="Bromodomain-like"/>
    <property type="match status" value="1"/>
</dbReference>
<name>A0AAV2GQI4_9ROSI</name>
<keyword evidence="6" id="KW-1185">Reference proteome</keyword>
<dbReference type="PANTHER" id="PTHR22881">
    <property type="entry name" value="BROMODOMAIN CONTAINING PROTEIN"/>
    <property type="match status" value="1"/>
</dbReference>
<dbReference type="InterPro" id="IPR001487">
    <property type="entry name" value="Bromodomain"/>
</dbReference>
<dbReference type="CDD" id="cd04369">
    <property type="entry name" value="Bromodomain"/>
    <property type="match status" value="1"/>
</dbReference>
<dbReference type="PANTHER" id="PTHR22881:SF26">
    <property type="entry name" value="BROMODOMAIN CONTAINING PROTEIN, EXPRESSED"/>
    <property type="match status" value="1"/>
</dbReference>
<evidence type="ECO:0000313" key="5">
    <source>
        <dbReference type="EMBL" id="CAL1411908.1"/>
    </source>
</evidence>
<dbReference type="InterPro" id="IPR036427">
    <property type="entry name" value="Bromodomain-like_sf"/>
</dbReference>
<dbReference type="Pfam" id="PF00439">
    <property type="entry name" value="Bromodomain"/>
    <property type="match status" value="1"/>
</dbReference>